<organism evidence="2 3">
    <name type="scientific">Trichonephila clavata</name>
    <name type="common">Joro spider</name>
    <name type="synonym">Nephila clavata</name>
    <dbReference type="NCBI Taxonomy" id="2740835"/>
    <lineage>
        <taxon>Eukaryota</taxon>
        <taxon>Metazoa</taxon>
        <taxon>Ecdysozoa</taxon>
        <taxon>Arthropoda</taxon>
        <taxon>Chelicerata</taxon>
        <taxon>Arachnida</taxon>
        <taxon>Araneae</taxon>
        <taxon>Araneomorphae</taxon>
        <taxon>Entelegynae</taxon>
        <taxon>Araneoidea</taxon>
        <taxon>Nephilidae</taxon>
        <taxon>Trichonephila</taxon>
    </lineage>
</organism>
<evidence type="ECO:0000313" key="3">
    <source>
        <dbReference type="Proteomes" id="UP000887116"/>
    </source>
</evidence>
<gene>
    <name evidence="2" type="ORF">TNCT_655411</name>
</gene>
<evidence type="ECO:0000256" key="1">
    <source>
        <dbReference type="SAM" id="MobiDB-lite"/>
    </source>
</evidence>
<dbReference type="Proteomes" id="UP000887116">
    <property type="component" value="Unassembled WGS sequence"/>
</dbReference>
<keyword evidence="3" id="KW-1185">Reference proteome</keyword>
<dbReference type="AlphaFoldDB" id="A0A8X6FG37"/>
<comment type="caution">
    <text evidence="2">The sequence shown here is derived from an EMBL/GenBank/DDBJ whole genome shotgun (WGS) entry which is preliminary data.</text>
</comment>
<dbReference type="EMBL" id="BMAO01002228">
    <property type="protein sequence ID" value="GFQ79223.1"/>
    <property type="molecule type" value="Genomic_DNA"/>
</dbReference>
<name>A0A8X6FG37_TRICU</name>
<evidence type="ECO:0000313" key="2">
    <source>
        <dbReference type="EMBL" id="GFQ79223.1"/>
    </source>
</evidence>
<reference evidence="2" key="1">
    <citation type="submission" date="2020-07" db="EMBL/GenBank/DDBJ databases">
        <title>Multicomponent nature underlies the extraordinary mechanical properties of spider dragline silk.</title>
        <authorList>
            <person name="Kono N."/>
            <person name="Nakamura H."/>
            <person name="Mori M."/>
            <person name="Yoshida Y."/>
            <person name="Ohtoshi R."/>
            <person name="Malay A.D."/>
            <person name="Moran D.A.P."/>
            <person name="Tomita M."/>
            <person name="Numata K."/>
            <person name="Arakawa K."/>
        </authorList>
    </citation>
    <scope>NUCLEOTIDE SEQUENCE</scope>
</reference>
<sequence length="131" mass="15277">METVIIRDLIHQQTLDTELDDHRTRNENLIIQRRKDIFAVNELMERLRGELASSYPCPNPHCRKHKKVPDLTRQEKGQLIWPTCDPNHTNATHKTNNPPPNKSLCKKQTDKDGFPSPSKTKKLKLTDHPQR</sequence>
<feature type="region of interest" description="Disordered" evidence="1">
    <location>
        <begin position="80"/>
        <end position="131"/>
    </location>
</feature>
<accession>A0A8X6FG37</accession>
<proteinExistence type="predicted"/>
<feature type="compositionally biased region" description="Polar residues" evidence="1">
    <location>
        <begin position="86"/>
        <end position="96"/>
    </location>
</feature>
<protein>
    <submittedName>
        <fullName evidence="2">Uncharacterized protein</fullName>
    </submittedName>
</protein>